<dbReference type="InterPro" id="IPR004127">
    <property type="entry name" value="Prefoldin_subunit_alpha"/>
</dbReference>
<evidence type="ECO:0000256" key="1">
    <source>
        <dbReference type="ARBA" id="ARBA00011695"/>
    </source>
</evidence>
<comment type="subunit">
    <text evidence="1">Heterohexamer of two PFD-alpha type and four PFD-beta type subunits.</text>
</comment>
<dbReference type="Pfam" id="PF02996">
    <property type="entry name" value="Prefoldin"/>
    <property type="match status" value="1"/>
</dbReference>
<dbReference type="AlphaFoldDB" id="A0A3P8DID5"/>
<dbReference type="OrthoDB" id="433124at2759"/>
<evidence type="ECO:0000256" key="2">
    <source>
        <dbReference type="SAM" id="Coils"/>
    </source>
</evidence>
<evidence type="ECO:0000313" key="5">
    <source>
        <dbReference type="WBParaSite" id="HPBE_0001468401-mRNA-1"/>
    </source>
</evidence>
<reference evidence="5" key="2">
    <citation type="submission" date="2019-09" db="UniProtKB">
        <authorList>
            <consortium name="WormBaseParasite"/>
        </authorList>
    </citation>
    <scope>IDENTIFICATION</scope>
</reference>
<dbReference type="Proteomes" id="UP000050761">
    <property type="component" value="Unassembled WGS sequence"/>
</dbReference>
<dbReference type="EMBL" id="UZAH01028482">
    <property type="protein sequence ID" value="VDP00459.1"/>
    <property type="molecule type" value="Genomic_DNA"/>
</dbReference>
<protein>
    <submittedName>
        <fullName evidence="5">Prefoldin subunit alpha</fullName>
    </submittedName>
</protein>
<dbReference type="WBParaSite" id="HPBE_0001468401-mRNA-1">
    <property type="protein sequence ID" value="HPBE_0001468401-mRNA-1"/>
    <property type="gene ID" value="HPBE_0001468401"/>
</dbReference>
<organism evidence="3">
    <name type="scientific">Heligmosomoides polygyrus</name>
    <name type="common">Parasitic roundworm</name>
    <dbReference type="NCBI Taxonomy" id="6339"/>
    <lineage>
        <taxon>Eukaryota</taxon>
        <taxon>Metazoa</taxon>
        <taxon>Ecdysozoa</taxon>
        <taxon>Nematoda</taxon>
        <taxon>Chromadorea</taxon>
        <taxon>Rhabditida</taxon>
        <taxon>Rhabditina</taxon>
        <taxon>Rhabditomorpha</taxon>
        <taxon>Strongyloidea</taxon>
        <taxon>Heligmosomidae</taxon>
        <taxon>Heligmosomoides</taxon>
    </lineage>
</organism>
<gene>
    <name evidence="3" type="ORF">HPBE_LOCUS14685</name>
</gene>
<keyword evidence="4" id="KW-1185">Reference proteome</keyword>
<keyword evidence="2" id="KW-0175">Coiled coil</keyword>
<feature type="coiled-coil region" evidence="2">
    <location>
        <begin position="17"/>
        <end position="44"/>
    </location>
</feature>
<dbReference type="Gene3D" id="1.10.287.370">
    <property type="match status" value="1"/>
</dbReference>
<dbReference type="SUPFAM" id="SSF46579">
    <property type="entry name" value="Prefoldin"/>
    <property type="match status" value="1"/>
</dbReference>
<evidence type="ECO:0000313" key="4">
    <source>
        <dbReference type="Proteomes" id="UP000050761"/>
    </source>
</evidence>
<proteinExistence type="predicted"/>
<reference evidence="3 4" key="1">
    <citation type="submission" date="2018-11" db="EMBL/GenBank/DDBJ databases">
        <authorList>
            <consortium name="Pathogen Informatics"/>
        </authorList>
    </citation>
    <scope>NUCLEOTIDE SEQUENCE [LARGE SCALE GENOMIC DNA]</scope>
</reference>
<accession>A0A3P8DID5</accession>
<dbReference type="InterPro" id="IPR009053">
    <property type="entry name" value="Prefoldin"/>
</dbReference>
<sequence>MKLEGAEEVERFRKLVSEQLLGELQKAHDDRKELLRELQEYASLLVVVRNMKINKADKVNIRASLGHQVFLNAEVDKRDTIIVKLAGDLFAELKLERAEIFITEKLDVLRKRADFCLKLASKIQATMNLIMAALGEYDKLVVKR</sequence>
<name>A0A3P8DID5_HELPZ</name>
<evidence type="ECO:0000313" key="3">
    <source>
        <dbReference type="EMBL" id="VDP00459.1"/>
    </source>
</evidence>